<keyword evidence="2" id="KW-0349">Heme</keyword>
<evidence type="ECO:0000256" key="7">
    <source>
        <dbReference type="ARBA" id="ARBA00023004"/>
    </source>
</evidence>
<dbReference type="Gene3D" id="1.10.760.10">
    <property type="entry name" value="Cytochrome c-like domain"/>
    <property type="match status" value="2"/>
</dbReference>
<dbReference type="GO" id="GO:0046872">
    <property type="term" value="F:metal ion binding"/>
    <property type="evidence" value="ECO:0007669"/>
    <property type="project" value="UniProtKB-KW"/>
</dbReference>
<dbReference type="Pfam" id="PF03150">
    <property type="entry name" value="CCP_MauG"/>
    <property type="match status" value="1"/>
</dbReference>
<evidence type="ECO:0000256" key="3">
    <source>
        <dbReference type="ARBA" id="ARBA00022723"/>
    </source>
</evidence>
<gene>
    <name evidence="9" type="ORF">MNB_SM-5-754</name>
</gene>
<dbReference type="AlphaFoldDB" id="A0A1W1CIL2"/>
<dbReference type="EMBL" id="FPHH01000087">
    <property type="protein sequence ID" value="SFV65553.1"/>
    <property type="molecule type" value="Genomic_DNA"/>
</dbReference>
<feature type="domain" description="Cytochrome c" evidence="8">
    <location>
        <begin position="206"/>
        <end position="313"/>
    </location>
</feature>
<keyword evidence="7" id="KW-0408">Iron</keyword>
<dbReference type="PANTHER" id="PTHR30600">
    <property type="entry name" value="CYTOCHROME C PEROXIDASE-RELATED"/>
    <property type="match status" value="1"/>
</dbReference>
<reference evidence="9" key="1">
    <citation type="submission" date="2016-10" db="EMBL/GenBank/DDBJ databases">
        <authorList>
            <person name="de Groot N.N."/>
        </authorList>
    </citation>
    <scope>NUCLEOTIDE SEQUENCE</scope>
</reference>
<organism evidence="9">
    <name type="scientific">hydrothermal vent metagenome</name>
    <dbReference type="NCBI Taxonomy" id="652676"/>
    <lineage>
        <taxon>unclassified sequences</taxon>
        <taxon>metagenomes</taxon>
        <taxon>ecological metagenomes</taxon>
    </lineage>
</organism>
<evidence type="ECO:0000256" key="5">
    <source>
        <dbReference type="ARBA" id="ARBA00022764"/>
    </source>
</evidence>
<name>A0A1W1CIL2_9ZZZZ</name>
<dbReference type="GO" id="GO:0004130">
    <property type="term" value="F:cytochrome-c peroxidase activity"/>
    <property type="evidence" value="ECO:0007669"/>
    <property type="project" value="UniProtKB-EC"/>
</dbReference>
<dbReference type="GO" id="GO:0009055">
    <property type="term" value="F:electron transfer activity"/>
    <property type="evidence" value="ECO:0007669"/>
    <property type="project" value="InterPro"/>
</dbReference>
<dbReference type="InterPro" id="IPR009056">
    <property type="entry name" value="Cyt_c-like_dom"/>
</dbReference>
<protein>
    <submittedName>
        <fullName evidence="9">Cytochrome c551 peroxidase</fullName>
        <ecNumber evidence="9">1.11.1.5</ecNumber>
    </submittedName>
</protein>
<dbReference type="EC" id="1.11.1.5" evidence="9"/>
<dbReference type="SUPFAM" id="SSF46626">
    <property type="entry name" value="Cytochrome c"/>
    <property type="match status" value="2"/>
</dbReference>
<evidence type="ECO:0000256" key="2">
    <source>
        <dbReference type="ARBA" id="ARBA00022617"/>
    </source>
</evidence>
<dbReference type="PROSITE" id="PS51007">
    <property type="entry name" value="CYTC"/>
    <property type="match status" value="1"/>
</dbReference>
<keyword evidence="6 9" id="KW-0560">Oxidoreductase</keyword>
<dbReference type="InterPro" id="IPR051395">
    <property type="entry name" value="Cytochrome_c_Peroxidase/MauG"/>
</dbReference>
<sequence length="337" mass="36966">MKKIALISLTTASLMASSLAQDAKNAGLLPIPASQSELLKLIDNPQNPITQAKVKLGKKLYMDPRLSKSELISCNTCHNLMEGGDDGVSVATGHKWRHNPHHLNSPTVYNAVFFGSQFWDGRAKDLEAQAQGPALAHPEMAATKEHIVQVIKSMPEYVKEFKEAYGDNVKITFEKITDTIANFERTLVTPAPYDAFLNGYKEALTHKQKEGLKTFIQVGCASCHNGVALGGEMGAFNVTATYKYMNTGDFKGDKNGMVKVPTLRNITETAPYFHNGMIWNLKDAIKEMGRIQLGTKISDKQAESIEAFLGSLTGKKPHMMMPMLPASTPVTPKPDLN</sequence>
<evidence type="ECO:0000256" key="1">
    <source>
        <dbReference type="ARBA" id="ARBA00004418"/>
    </source>
</evidence>
<keyword evidence="4" id="KW-0732">Signal</keyword>
<evidence type="ECO:0000256" key="4">
    <source>
        <dbReference type="ARBA" id="ARBA00022729"/>
    </source>
</evidence>
<evidence type="ECO:0000313" key="9">
    <source>
        <dbReference type="EMBL" id="SFV65553.1"/>
    </source>
</evidence>
<dbReference type="PIRSF" id="PIRSF000294">
    <property type="entry name" value="Cytochrome-c_peroxidase"/>
    <property type="match status" value="1"/>
</dbReference>
<keyword evidence="9" id="KW-0575">Peroxidase</keyword>
<evidence type="ECO:0000256" key="6">
    <source>
        <dbReference type="ARBA" id="ARBA00023002"/>
    </source>
</evidence>
<accession>A0A1W1CIL2</accession>
<dbReference type="InterPro" id="IPR036909">
    <property type="entry name" value="Cyt_c-like_dom_sf"/>
</dbReference>
<dbReference type="GO" id="GO:0042597">
    <property type="term" value="C:periplasmic space"/>
    <property type="evidence" value="ECO:0007669"/>
    <property type="project" value="UniProtKB-SubCell"/>
</dbReference>
<evidence type="ECO:0000259" key="8">
    <source>
        <dbReference type="PROSITE" id="PS51007"/>
    </source>
</evidence>
<keyword evidence="5" id="KW-0574">Periplasm</keyword>
<dbReference type="GO" id="GO:0020037">
    <property type="term" value="F:heme binding"/>
    <property type="evidence" value="ECO:0007669"/>
    <property type="project" value="InterPro"/>
</dbReference>
<comment type="subcellular location">
    <subcellularLocation>
        <location evidence="1">Periplasm</location>
    </subcellularLocation>
</comment>
<dbReference type="InterPro" id="IPR026259">
    <property type="entry name" value="MauG/Cytc_peroxidase"/>
</dbReference>
<proteinExistence type="predicted"/>
<dbReference type="PANTHER" id="PTHR30600:SF7">
    <property type="entry name" value="CYTOCHROME C PEROXIDASE-RELATED"/>
    <property type="match status" value="1"/>
</dbReference>
<keyword evidence="3" id="KW-0479">Metal-binding</keyword>
<dbReference type="InterPro" id="IPR004852">
    <property type="entry name" value="Di-haem_cyt_c_peroxidsae"/>
</dbReference>